<dbReference type="EMBL" id="BTGU01021990">
    <property type="protein sequence ID" value="GMN75210.1"/>
    <property type="molecule type" value="Genomic_DNA"/>
</dbReference>
<sequence>MSSLQIATTTVTKKEGEEREKRINGGRGEMRGSGIWQRESERGRRRKRMERRVGKWTRKHIKVRLCFVGEKNRKKGEVEGLVEGF</sequence>
<protein>
    <submittedName>
        <fullName evidence="2">Uncharacterized protein</fullName>
    </submittedName>
</protein>
<name>A0AA88EJ52_FICCA</name>
<reference evidence="2" key="1">
    <citation type="submission" date="2023-07" db="EMBL/GenBank/DDBJ databases">
        <title>draft genome sequence of fig (Ficus carica).</title>
        <authorList>
            <person name="Takahashi T."/>
            <person name="Nishimura K."/>
        </authorList>
    </citation>
    <scope>NUCLEOTIDE SEQUENCE</scope>
</reference>
<feature type="compositionally biased region" description="Basic and acidic residues" evidence="1">
    <location>
        <begin position="12"/>
        <end position="23"/>
    </location>
</feature>
<evidence type="ECO:0000313" key="4">
    <source>
        <dbReference type="Proteomes" id="UP001187192"/>
    </source>
</evidence>
<dbReference type="AlphaFoldDB" id="A0AA88EJ52"/>
<comment type="caution">
    <text evidence="2">The sequence shown here is derived from an EMBL/GenBank/DDBJ whole genome shotgun (WGS) entry which is preliminary data.</text>
</comment>
<evidence type="ECO:0000313" key="2">
    <source>
        <dbReference type="EMBL" id="GMN75208.1"/>
    </source>
</evidence>
<evidence type="ECO:0000256" key="1">
    <source>
        <dbReference type="SAM" id="MobiDB-lite"/>
    </source>
</evidence>
<dbReference type="Proteomes" id="UP001187192">
    <property type="component" value="Unassembled WGS sequence"/>
</dbReference>
<evidence type="ECO:0000313" key="3">
    <source>
        <dbReference type="EMBL" id="GMN75210.1"/>
    </source>
</evidence>
<feature type="compositionally biased region" description="Polar residues" evidence="1">
    <location>
        <begin position="1"/>
        <end position="11"/>
    </location>
</feature>
<feature type="region of interest" description="Disordered" evidence="1">
    <location>
        <begin position="1"/>
        <end position="53"/>
    </location>
</feature>
<keyword evidence="4" id="KW-1185">Reference proteome</keyword>
<organism evidence="2 4">
    <name type="scientific">Ficus carica</name>
    <name type="common">Common fig</name>
    <dbReference type="NCBI Taxonomy" id="3494"/>
    <lineage>
        <taxon>Eukaryota</taxon>
        <taxon>Viridiplantae</taxon>
        <taxon>Streptophyta</taxon>
        <taxon>Embryophyta</taxon>
        <taxon>Tracheophyta</taxon>
        <taxon>Spermatophyta</taxon>
        <taxon>Magnoliopsida</taxon>
        <taxon>eudicotyledons</taxon>
        <taxon>Gunneridae</taxon>
        <taxon>Pentapetalae</taxon>
        <taxon>rosids</taxon>
        <taxon>fabids</taxon>
        <taxon>Rosales</taxon>
        <taxon>Moraceae</taxon>
        <taxon>Ficeae</taxon>
        <taxon>Ficus</taxon>
    </lineage>
</organism>
<feature type="compositionally biased region" description="Basic residues" evidence="1">
    <location>
        <begin position="43"/>
        <end position="53"/>
    </location>
</feature>
<dbReference type="EMBL" id="BTGU01021989">
    <property type="protein sequence ID" value="GMN75208.1"/>
    <property type="molecule type" value="Genomic_DNA"/>
</dbReference>
<proteinExistence type="predicted"/>
<accession>A0AA88EJ52</accession>
<gene>
    <name evidence="2" type="ORF">TIFTF001_056745</name>
    <name evidence="3" type="ORF">TIFTF001_056746</name>
</gene>